<name>F7FF72_RAT</name>
<dbReference type="Gene3D" id="3.40.50.10540">
    <property type="entry name" value="Crotonobetainyl-coa:carnitine coa-transferase, domain 1"/>
    <property type="match status" value="2"/>
</dbReference>
<dbReference type="PANTHER" id="PTHR48228">
    <property type="entry name" value="SUCCINYL-COA--D-CITRAMALATE COA-TRANSFERASE"/>
    <property type="match status" value="1"/>
</dbReference>
<sequence>HTHTHTHKYILLGLAPGPFCGMILADFGAEVVLVDRLGSVNHPSHLARGKRSLALDLKRSPGAAVLRRMCARADVLLEPFRCGVMEKLQLGPETLQQDNPKLIYARLSGFGQSGIFSKVAGHDINYVALSGVLSKIGRSGENPYPPLNLLADFGGGGLMCTLGILLALFERTRSGLGQVIDANMLPFVIDLELPSNDPSKLSIGGGFQPVEQVLKDTKEGRIHGSHWMHETADNSKRYVTVSYLDVATYKIYKLDTVEGTAYLSTFLWKTQAMGLWAQPRGQNLLDGGAPFYTTYKTADGEFMAVGAIEPQFYTLLLKGLGLESEELPSQMSIEDWPEVKKKFADVFARKTKAEWCQIFDGTDACVTPVLTLEEALHHQHNRERGSFITDEEQHASPRPAPQLSRTPAVPSAKRDPSVGEHTVEVLKDYGFSQEEIHQLHSDRIIESNKLKANL</sequence>
<accession>F7FF72</accession>
<organism evidence="3 4">
    <name type="scientific">Rattus norvegicus</name>
    <name type="common">Rat</name>
    <dbReference type="NCBI Taxonomy" id="10116"/>
    <lineage>
        <taxon>Eukaryota</taxon>
        <taxon>Metazoa</taxon>
        <taxon>Chordata</taxon>
        <taxon>Craniata</taxon>
        <taxon>Vertebrata</taxon>
        <taxon>Euteleostomi</taxon>
        <taxon>Mammalia</taxon>
        <taxon>Eutheria</taxon>
        <taxon>Euarchontoglires</taxon>
        <taxon>Glires</taxon>
        <taxon>Rodentia</taxon>
        <taxon>Myomorpha</taxon>
        <taxon>Muroidea</taxon>
        <taxon>Muridae</taxon>
        <taxon>Murinae</taxon>
        <taxon>Rattus</taxon>
    </lineage>
</organism>
<dbReference type="Proteomes" id="UP000002494">
    <property type="component" value="Chromosome 2"/>
</dbReference>
<evidence type="ECO:0000256" key="2">
    <source>
        <dbReference type="SAM" id="MobiDB-lite"/>
    </source>
</evidence>
<reference evidence="3" key="1">
    <citation type="submission" date="2024-01" db="EMBL/GenBank/DDBJ databases">
        <title>GRCr8: a new rat reference genome assembly contstructed from accurate long reads and long range scaffolding.</title>
        <authorList>
            <person name="Doris P.A."/>
            <person name="Kalbfleisch T."/>
            <person name="Li K."/>
            <person name="Howe K."/>
            <person name="Wood J."/>
        </authorList>
    </citation>
    <scope>NUCLEOTIDE SEQUENCE [LARGE SCALE GENOMIC DNA]</scope>
    <source>
        <strain evidence="3">Brown Norway</strain>
    </source>
</reference>
<dbReference type="PANTHER" id="PTHR48228:SF5">
    <property type="entry name" value="ALPHA-METHYLACYL-COA RACEMASE"/>
    <property type="match status" value="1"/>
</dbReference>
<feature type="compositionally biased region" description="Basic and acidic residues" evidence="2">
    <location>
        <begin position="383"/>
        <end position="395"/>
    </location>
</feature>
<evidence type="ECO:0000313" key="4">
    <source>
        <dbReference type="Proteomes" id="UP000002494"/>
    </source>
</evidence>
<evidence type="ECO:0000313" key="3">
    <source>
        <dbReference type="Ensembl" id="ENSRNOP00000040100.3"/>
    </source>
</evidence>
<dbReference type="RGD" id="3048">
    <property type="gene designation" value="Amacr"/>
</dbReference>
<reference evidence="3" key="3">
    <citation type="submission" date="2025-09" db="UniProtKB">
        <authorList>
            <consortium name="Ensembl"/>
        </authorList>
    </citation>
    <scope>IDENTIFICATION</scope>
    <source>
        <strain evidence="3">Brown Norway</strain>
    </source>
</reference>
<keyword evidence="4" id="KW-1185">Reference proteome</keyword>
<protein>
    <submittedName>
        <fullName evidence="3">Alpha-methylacyl-CoA racemase</fullName>
    </submittedName>
</protein>
<reference evidence="3" key="2">
    <citation type="submission" date="2025-08" db="UniProtKB">
        <authorList>
            <consortium name="Ensembl"/>
        </authorList>
    </citation>
    <scope>IDENTIFICATION</scope>
    <source>
        <strain evidence="3">Brown Norway</strain>
    </source>
</reference>
<dbReference type="InterPro" id="IPR023606">
    <property type="entry name" value="CoA-Trfase_III_dom_1_sf"/>
</dbReference>
<dbReference type="Gene3D" id="3.30.1540.10">
    <property type="entry name" value="formyl-coa transferase, domain 3"/>
    <property type="match status" value="1"/>
</dbReference>
<dbReference type="SUPFAM" id="SSF89796">
    <property type="entry name" value="CoA-transferase family III (CaiB/BaiF)"/>
    <property type="match status" value="2"/>
</dbReference>
<keyword evidence="6" id="KW-1267">Proteomics identification</keyword>
<evidence type="ECO:0007829" key="6">
    <source>
        <dbReference type="PeptideAtlas" id="F7FF72"/>
    </source>
</evidence>
<feature type="region of interest" description="Disordered" evidence="2">
    <location>
        <begin position="383"/>
        <end position="419"/>
    </location>
</feature>
<dbReference type="InterPro" id="IPR050509">
    <property type="entry name" value="CoA-transferase_III"/>
</dbReference>
<dbReference type="InterPro" id="IPR044855">
    <property type="entry name" value="CoA-Trfase_III_dom3_sf"/>
</dbReference>
<dbReference type="PaxDb" id="10116-ENSRNOP00000040100"/>
<dbReference type="GeneTree" id="ENSGT00940000157215"/>
<dbReference type="Pfam" id="PF02515">
    <property type="entry name" value="CoA_transf_3"/>
    <property type="match status" value="2"/>
</dbReference>
<dbReference type="Bgee" id="ENSRNOG00000018662">
    <property type="expression patterns" value="Expressed in kidney and 20 other cell types or tissues"/>
</dbReference>
<gene>
    <name evidence="3 5" type="primary">Amacr</name>
</gene>
<comment type="similarity">
    <text evidence="1">Belongs to the CoA-transferase III family.</text>
</comment>
<dbReference type="InterPro" id="IPR003673">
    <property type="entry name" value="CoA-Trfase_fam_III"/>
</dbReference>
<evidence type="ECO:0000313" key="5">
    <source>
        <dbReference type="RGD" id="3048"/>
    </source>
</evidence>
<proteinExistence type="evidence at protein level"/>
<dbReference type="OMA" id="VVIDPFR"/>
<dbReference type="Ensembl" id="ENSRNOT00000040701.6">
    <property type="protein sequence ID" value="ENSRNOP00000040100.3"/>
    <property type="gene ID" value="ENSRNOG00000018662.9"/>
</dbReference>
<evidence type="ECO:0000256" key="1">
    <source>
        <dbReference type="ARBA" id="ARBA00008383"/>
    </source>
</evidence>